<comment type="caution">
    <text evidence="2">The sequence shown here is derived from an EMBL/GenBank/DDBJ whole genome shotgun (WGS) entry which is preliminary data.</text>
</comment>
<dbReference type="PANTHER" id="PTHR36503:SF3">
    <property type="entry name" value="BLR0126 PROTEIN"/>
    <property type="match status" value="1"/>
</dbReference>
<dbReference type="InterPro" id="IPR004360">
    <property type="entry name" value="Glyas_Fos-R_dOase_dom"/>
</dbReference>
<dbReference type="InterPro" id="IPR037523">
    <property type="entry name" value="VOC_core"/>
</dbReference>
<reference evidence="2" key="1">
    <citation type="submission" date="2021-01" db="EMBL/GenBank/DDBJ databases">
        <title>Whole genome shotgun sequence of Actinoplanes nipponensis NBRC 14063.</title>
        <authorList>
            <person name="Komaki H."/>
            <person name="Tamura T."/>
        </authorList>
    </citation>
    <scope>NUCLEOTIDE SEQUENCE</scope>
    <source>
        <strain evidence="2">NBRC 14063</strain>
    </source>
</reference>
<dbReference type="SUPFAM" id="SSF54593">
    <property type="entry name" value="Glyoxalase/Bleomycin resistance protein/Dihydroxybiphenyl dioxygenase"/>
    <property type="match status" value="1"/>
</dbReference>
<feature type="domain" description="VOC" evidence="1">
    <location>
        <begin position="4"/>
        <end position="125"/>
    </location>
</feature>
<dbReference type="PANTHER" id="PTHR36503">
    <property type="entry name" value="BLR2520 PROTEIN"/>
    <property type="match status" value="1"/>
</dbReference>
<evidence type="ECO:0000313" key="3">
    <source>
        <dbReference type="Proteomes" id="UP000647172"/>
    </source>
</evidence>
<dbReference type="Proteomes" id="UP000647172">
    <property type="component" value="Unassembled WGS sequence"/>
</dbReference>
<dbReference type="RefSeq" id="WP_203773263.1">
    <property type="nucleotide sequence ID" value="NZ_BAAAYJ010000025.1"/>
</dbReference>
<sequence>MAPTFAAIGLTVADMGKSLAFYRRLGIGFPAGADQEPHVEAELAGGLRLLVDTHETMRSFDPSFTPHPGGTLAFRCADPAEVDRTHAELVGAGHRSHLAPWDAPWGQRYAVVLDPDGTFIDLFAPLPGGNREPG</sequence>
<keyword evidence="3" id="KW-1185">Reference proteome</keyword>
<dbReference type="Pfam" id="PF00903">
    <property type="entry name" value="Glyoxalase"/>
    <property type="match status" value="1"/>
</dbReference>
<dbReference type="AlphaFoldDB" id="A0A919MP02"/>
<dbReference type="EMBL" id="BOMQ01000065">
    <property type="protein sequence ID" value="GIE52101.1"/>
    <property type="molecule type" value="Genomic_DNA"/>
</dbReference>
<dbReference type="PROSITE" id="PS51819">
    <property type="entry name" value="VOC"/>
    <property type="match status" value="1"/>
</dbReference>
<evidence type="ECO:0000313" key="2">
    <source>
        <dbReference type="EMBL" id="GIE52101.1"/>
    </source>
</evidence>
<dbReference type="InterPro" id="IPR029068">
    <property type="entry name" value="Glyas_Bleomycin-R_OHBP_Dase"/>
</dbReference>
<name>A0A919MP02_9ACTN</name>
<proteinExistence type="predicted"/>
<evidence type="ECO:0000259" key="1">
    <source>
        <dbReference type="PROSITE" id="PS51819"/>
    </source>
</evidence>
<organism evidence="2 3">
    <name type="scientific">Actinoplanes nipponensis</name>
    <dbReference type="NCBI Taxonomy" id="135950"/>
    <lineage>
        <taxon>Bacteria</taxon>
        <taxon>Bacillati</taxon>
        <taxon>Actinomycetota</taxon>
        <taxon>Actinomycetes</taxon>
        <taxon>Micromonosporales</taxon>
        <taxon>Micromonosporaceae</taxon>
        <taxon>Actinoplanes</taxon>
    </lineage>
</organism>
<protein>
    <submittedName>
        <fullName evidence="2">Glyoxalase</fullName>
    </submittedName>
</protein>
<dbReference type="Gene3D" id="3.10.180.10">
    <property type="entry name" value="2,3-Dihydroxybiphenyl 1,2-Dioxygenase, domain 1"/>
    <property type="match status" value="1"/>
</dbReference>
<accession>A0A919MP02</accession>
<gene>
    <name evidence="2" type="ORF">Ani05nite_56350</name>
</gene>